<accession>A0A0E9R303</accession>
<dbReference type="AlphaFoldDB" id="A0A0E9R303"/>
<name>A0A0E9R303_ANGAN</name>
<reference evidence="1" key="1">
    <citation type="submission" date="2014-11" db="EMBL/GenBank/DDBJ databases">
        <authorList>
            <person name="Amaro Gonzalez C."/>
        </authorList>
    </citation>
    <scope>NUCLEOTIDE SEQUENCE</scope>
</reference>
<sequence length="42" mass="5025">MYFVYQYCYSASIPNTNESKVIICFMSMPWFLPLLRRCGTYS</sequence>
<reference evidence="1" key="2">
    <citation type="journal article" date="2015" name="Fish Shellfish Immunol.">
        <title>Early steps in the European eel (Anguilla anguilla)-Vibrio vulnificus interaction in the gills: Role of the RtxA13 toxin.</title>
        <authorList>
            <person name="Callol A."/>
            <person name="Pajuelo D."/>
            <person name="Ebbesson L."/>
            <person name="Teles M."/>
            <person name="MacKenzie S."/>
            <person name="Amaro C."/>
        </authorList>
    </citation>
    <scope>NUCLEOTIDE SEQUENCE</scope>
</reference>
<dbReference type="EMBL" id="GBXM01085747">
    <property type="protein sequence ID" value="JAH22830.1"/>
    <property type="molecule type" value="Transcribed_RNA"/>
</dbReference>
<evidence type="ECO:0000313" key="1">
    <source>
        <dbReference type="EMBL" id="JAH22830.1"/>
    </source>
</evidence>
<organism evidence="1">
    <name type="scientific">Anguilla anguilla</name>
    <name type="common">European freshwater eel</name>
    <name type="synonym">Muraena anguilla</name>
    <dbReference type="NCBI Taxonomy" id="7936"/>
    <lineage>
        <taxon>Eukaryota</taxon>
        <taxon>Metazoa</taxon>
        <taxon>Chordata</taxon>
        <taxon>Craniata</taxon>
        <taxon>Vertebrata</taxon>
        <taxon>Euteleostomi</taxon>
        <taxon>Actinopterygii</taxon>
        <taxon>Neopterygii</taxon>
        <taxon>Teleostei</taxon>
        <taxon>Anguilliformes</taxon>
        <taxon>Anguillidae</taxon>
        <taxon>Anguilla</taxon>
    </lineage>
</organism>
<protein>
    <submittedName>
        <fullName evidence="1">Uncharacterized protein</fullName>
    </submittedName>
</protein>
<proteinExistence type="predicted"/>